<evidence type="ECO:0000313" key="3">
    <source>
        <dbReference type="EMBL" id="GLB39074.1"/>
    </source>
</evidence>
<dbReference type="Proteomes" id="UP001063166">
    <property type="component" value="Unassembled WGS sequence"/>
</dbReference>
<accession>A0A9P3PPC9</accession>
<feature type="compositionally biased region" description="Polar residues" evidence="1">
    <location>
        <begin position="132"/>
        <end position="152"/>
    </location>
</feature>
<evidence type="ECO:0000256" key="1">
    <source>
        <dbReference type="SAM" id="MobiDB-lite"/>
    </source>
</evidence>
<feature type="compositionally biased region" description="Low complexity" evidence="1">
    <location>
        <begin position="153"/>
        <end position="162"/>
    </location>
</feature>
<protein>
    <submittedName>
        <fullName evidence="3">Carbohydrate-binding module family 19 protein</fullName>
    </submittedName>
</protein>
<dbReference type="AlphaFoldDB" id="A0A9P3PPC9"/>
<name>A0A9P3PPC9_LYOSH</name>
<feature type="chain" id="PRO_5040342452" evidence="2">
    <location>
        <begin position="22"/>
        <end position="355"/>
    </location>
</feature>
<organism evidence="3 4">
    <name type="scientific">Lyophyllum shimeji</name>
    <name type="common">Hon-shimeji</name>
    <name type="synonym">Tricholoma shimeji</name>
    <dbReference type="NCBI Taxonomy" id="47721"/>
    <lineage>
        <taxon>Eukaryota</taxon>
        <taxon>Fungi</taxon>
        <taxon>Dikarya</taxon>
        <taxon>Basidiomycota</taxon>
        <taxon>Agaricomycotina</taxon>
        <taxon>Agaricomycetes</taxon>
        <taxon>Agaricomycetidae</taxon>
        <taxon>Agaricales</taxon>
        <taxon>Tricholomatineae</taxon>
        <taxon>Lyophyllaceae</taxon>
        <taxon>Lyophyllum</taxon>
    </lineage>
</organism>
<sequence>MVSSTFMTLLLGAISCGLVLGAPVTPLDAATLLKNGQGAQKQNVAFQTMKEADPCTDGDKACMSGGVAVCRNGKWNVAQGACSKSQACFALPDVGQAGTLVMCTSEKKALAAIEATGATGGIFGNSTASAGDQVGNNDSSPVSSGNSADTTCNDGGDATSGGADSGAGGNNNSSPSSSGNSTDTTCDDGGDTTADPTSTAFTTSTNPTPSSSLKSTDSSSAAESPSTSLPSTITDSATVVTVTLTVGDQPTTLPPVTTTLSPEEASSHLASLIAHGATLLLPPPSATASIPSSSGAVTVTGIPTSAPVHSSSGSSSPTIVLTPTPNPTRAVALAARSVTSAAASQNVNCASCRGF</sequence>
<proteinExistence type="predicted"/>
<evidence type="ECO:0000313" key="4">
    <source>
        <dbReference type="Proteomes" id="UP001063166"/>
    </source>
</evidence>
<reference evidence="3" key="1">
    <citation type="submission" date="2022-07" db="EMBL/GenBank/DDBJ databases">
        <title>The genome of Lyophyllum shimeji provides insight into the initial evolution of ectomycorrhizal fungal genome.</title>
        <authorList>
            <person name="Kobayashi Y."/>
            <person name="Shibata T."/>
            <person name="Hirakawa H."/>
            <person name="Shigenobu S."/>
            <person name="Nishiyama T."/>
            <person name="Yamada A."/>
            <person name="Hasebe M."/>
            <person name="Kawaguchi M."/>
        </authorList>
    </citation>
    <scope>NUCLEOTIDE SEQUENCE</scope>
    <source>
        <strain evidence="3">AT787</strain>
    </source>
</reference>
<comment type="caution">
    <text evidence="3">The sequence shown here is derived from an EMBL/GenBank/DDBJ whole genome shotgun (WGS) entry which is preliminary data.</text>
</comment>
<dbReference type="OrthoDB" id="2802667at2759"/>
<feature type="compositionally biased region" description="Low complexity" evidence="1">
    <location>
        <begin position="170"/>
        <end position="184"/>
    </location>
</feature>
<dbReference type="EMBL" id="BRPK01000006">
    <property type="protein sequence ID" value="GLB39074.1"/>
    <property type="molecule type" value="Genomic_DNA"/>
</dbReference>
<feature type="signal peptide" evidence="2">
    <location>
        <begin position="1"/>
        <end position="21"/>
    </location>
</feature>
<evidence type="ECO:0000256" key="2">
    <source>
        <dbReference type="SAM" id="SignalP"/>
    </source>
</evidence>
<feature type="compositionally biased region" description="Low complexity" evidence="1">
    <location>
        <begin position="191"/>
        <end position="232"/>
    </location>
</feature>
<keyword evidence="2" id="KW-0732">Signal</keyword>
<feature type="region of interest" description="Disordered" evidence="1">
    <location>
        <begin position="132"/>
        <end position="232"/>
    </location>
</feature>
<gene>
    <name evidence="3" type="ORF">LshimejAT787_0602360</name>
</gene>
<keyword evidence="4" id="KW-1185">Reference proteome</keyword>